<reference evidence="4 5" key="1">
    <citation type="submission" date="2018-06" db="EMBL/GenBank/DDBJ databases">
        <title>Comparative genomics reveals the genomic features of Rhizophagus irregularis, R. cerebriforme, R. diaphanum and Gigaspora rosea, and their symbiotic lifestyle signature.</title>
        <authorList>
            <person name="Morin E."/>
            <person name="San Clemente H."/>
            <person name="Chen E.C.H."/>
            <person name="De La Providencia I."/>
            <person name="Hainaut M."/>
            <person name="Kuo A."/>
            <person name="Kohler A."/>
            <person name="Murat C."/>
            <person name="Tang N."/>
            <person name="Roy S."/>
            <person name="Loubradou J."/>
            <person name="Henrissat B."/>
            <person name="Grigoriev I.V."/>
            <person name="Corradi N."/>
            <person name="Roux C."/>
            <person name="Martin F.M."/>
        </authorList>
    </citation>
    <scope>NUCLEOTIDE SEQUENCE [LARGE SCALE GENOMIC DNA]</scope>
    <source>
        <strain evidence="4 5">DAOM 194757</strain>
    </source>
</reference>
<dbReference type="Proteomes" id="UP000266673">
    <property type="component" value="Unassembled WGS sequence"/>
</dbReference>
<keyword evidence="1" id="KW-0863">Zinc-finger</keyword>
<evidence type="ECO:0000256" key="2">
    <source>
        <dbReference type="SAM" id="MobiDB-lite"/>
    </source>
</evidence>
<comment type="caution">
    <text evidence="4">The sequence shown here is derived from an EMBL/GenBank/DDBJ whole genome shotgun (WGS) entry which is preliminary data.</text>
</comment>
<evidence type="ECO:0000256" key="1">
    <source>
        <dbReference type="PROSITE-ProRule" id="PRU00042"/>
    </source>
</evidence>
<dbReference type="InterPro" id="IPR013087">
    <property type="entry name" value="Znf_C2H2_type"/>
</dbReference>
<dbReference type="Gene3D" id="3.30.160.60">
    <property type="entry name" value="Classic Zinc Finger"/>
    <property type="match status" value="1"/>
</dbReference>
<gene>
    <name evidence="4" type="ORF">C2G38_1122237</name>
</gene>
<evidence type="ECO:0000259" key="3">
    <source>
        <dbReference type="PROSITE" id="PS50157"/>
    </source>
</evidence>
<dbReference type="AlphaFoldDB" id="A0A397VMU4"/>
<evidence type="ECO:0000313" key="5">
    <source>
        <dbReference type="Proteomes" id="UP000266673"/>
    </source>
</evidence>
<dbReference type="SMART" id="SM00355">
    <property type="entry name" value="ZnF_C2H2"/>
    <property type="match status" value="2"/>
</dbReference>
<feature type="region of interest" description="Disordered" evidence="2">
    <location>
        <begin position="81"/>
        <end position="129"/>
    </location>
</feature>
<evidence type="ECO:0000313" key="4">
    <source>
        <dbReference type="EMBL" id="RIB21213.1"/>
    </source>
</evidence>
<name>A0A397VMU4_9GLOM</name>
<keyword evidence="1" id="KW-0862">Zinc</keyword>
<keyword evidence="1" id="KW-0479">Metal-binding</keyword>
<feature type="domain" description="C2H2-type" evidence="3">
    <location>
        <begin position="13"/>
        <end position="38"/>
    </location>
</feature>
<dbReference type="SUPFAM" id="SSF57667">
    <property type="entry name" value="beta-beta-alpha zinc fingers"/>
    <property type="match status" value="1"/>
</dbReference>
<keyword evidence="5" id="KW-1185">Reference proteome</keyword>
<feature type="compositionally biased region" description="Polar residues" evidence="2">
    <location>
        <begin position="109"/>
        <end position="126"/>
    </location>
</feature>
<accession>A0A397VMU4</accession>
<protein>
    <recommendedName>
        <fullName evidence="3">C2H2-type domain-containing protein</fullName>
    </recommendedName>
</protein>
<proteinExistence type="predicted"/>
<dbReference type="OrthoDB" id="2408782at2759"/>
<dbReference type="InterPro" id="IPR036236">
    <property type="entry name" value="Znf_C2H2_sf"/>
</dbReference>
<organism evidence="4 5">
    <name type="scientific">Gigaspora rosea</name>
    <dbReference type="NCBI Taxonomy" id="44941"/>
    <lineage>
        <taxon>Eukaryota</taxon>
        <taxon>Fungi</taxon>
        <taxon>Fungi incertae sedis</taxon>
        <taxon>Mucoromycota</taxon>
        <taxon>Glomeromycotina</taxon>
        <taxon>Glomeromycetes</taxon>
        <taxon>Diversisporales</taxon>
        <taxon>Gigasporaceae</taxon>
        <taxon>Gigaspora</taxon>
    </lineage>
</organism>
<feature type="compositionally biased region" description="Low complexity" evidence="2">
    <location>
        <begin position="81"/>
        <end position="108"/>
    </location>
</feature>
<dbReference type="PROSITE" id="PS00028">
    <property type="entry name" value="ZINC_FINGER_C2H2_1"/>
    <property type="match status" value="1"/>
</dbReference>
<dbReference type="EMBL" id="QKWP01000373">
    <property type="protein sequence ID" value="RIB21213.1"/>
    <property type="molecule type" value="Genomic_DNA"/>
</dbReference>
<dbReference type="PROSITE" id="PS50157">
    <property type="entry name" value="ZINC_FINGER_C2H2_2"/>
    <property type="match status" value="1"/>
</dbReference>
<dbReference type="GO" id="GO:0008270">
    <property type="term" value="F:zinc ion binding"/>
    <property type="evidence" value="ECO:0007669"/>
    <property type="project" value="UniProtKB-KW"/>
</dbReference>
<sequence>MSLQNNSTQKQQYICFWEECDQRFNNVKELIIHLKEIHVKVLNIESPLFHCQWGDCKSNESTRENLLSHVMAKHCNLSTQQSQTQSQTQSQQSSSEQTSKISKQESQINQKSTLQNISESVQQQPDSQLELQLNQQNQQIEESQRVVCTQIQKLQLDTVPPDSSRQINTIEPKEVVIIDDDDSIVYKPTQVANTVSATQQATNNRISVMRGFDIRPRPMAQSQHFSYLPATQGHSVPNQVQTSSQQFQVPNHMAQVPSQMAQVPSQMAQVSSQRTQVPINGFKWGQICHHIITTLDIIQHNRVPT</sequence>